<keyword evidence="2" id="KW-1185">Reference proteome</keyword>
<reference evidence="1 2" key="1">
    <citation type="submission" date="2014-06" db="EMBL/GenBank/DDBJ databases">
        <title>Evolutionary Origins and Diversification of the Mycorrhizal Mutualists.</title>
        <authorList>
            <consortium name="DOE Joint Genome Institute"/>
            <consortium name="Mycorrhizal Genomics Consortium"/>
            <person name="Kohler A."/>
            <person name="Kuo A."/>
            <person name="Nagy L.G."/>
            <person name="Floudas D."/>
            <person name="Copeland A."/>
            <person name="Barry K.W."/>
            <person name="Cichocki N."/>
            <person name="Veneault-Fourrey C."/>
            <person name="LaButti K."/>
            <person name="Lindquist E.A."/>
            <person name="Lipzen A."/>
            <person name="Lundell T."/>
            <person name="Morin E."/>
            <person name="Murat C."/>
            <person name="Riley R."/>
            <person name="Ohm R."/>
            <person name="Sun H."/>
            <person name="Tunlid A."/>
            <person name="Henrissat B."/>
            <person name="Grigoriev I.V."/>
            <person name="Hibbett D.S."/>
            <person name="Martin F."/>
        </authorList>
    </citation>
    <scope>NUCLEOTIDE SEQUENCE [LARGE SCALE GENOMIC DNA]</scope>
    <source>
        <strain evidence="1 2">SS14</strain>
    </source>
</reference>
<name>A0A0C9VVN7_SPHS4</name>
<sequence length="86" mass="9491">MVAAIMGTVDSFARGLAVDLAPIRVNSVKTELWNDVPPEELEKLLAYTAKTLPVKHIVDSDEIAEAYIYLPYGVIASDPLRFELCL</sequence>
<dbReference type="InterPro" id="IPR036291">
    <property type="entry name" value="NAD(P)-bd_dom_sf"/>
</dbReference>
<dbReference type="EMBL" id="KN837104">
    <property type="protein sequence ID" value="KIJ47144.1"/>
    <property type="molecule type" value="Genomic_DNA"/>
</dbReference>
<gene>
    <name evidence="1" type="ORF">M422DRAFT_249458</name>
</gene>
<dbReference type="Gene3D" id="3.40.50.720">
    <property type="entry name" value="NAD(P)-binding Rossmann-like Domain"/>
    <property type="match status" value="1"/>
</dbReference>
<organism evidence="1 2">
    <name type="scientific">Sphaerobolus stellatus (strain SS14)</name>
    <dbReference type="NCBI Taxonomy" id="990650"/>
    <lineage>
        <taxon>Eukaryota</taxon>
        <taxon>Fungi</taxon>
        <taxon>Dikarya</taxon>
        <taxon>Basidiomycota</taxon>
        <taxon>Agaricomycotina</taxon>
        <taxon>Agaricomycetes</taxon>
        <taxon>Phallomycetidae</taxon>
        <taxon>Geastrales</taxon>
        <taxon>Sphaerobolaceae</taxon>
        <taxon>Sphaerobolus</taxon>
    </lineage>
</organism>
<evidence type="ECO:0000313" key="2">
    <source>
        <dbReference type="Proteomes" id="UP000054279"/>
    </source>
</evidence>
<protein>
    <submittedName>
        <fullName evidence="1">Unplaced genomic scaffold SPHSTscaffold_29, whole genome shotgun sequence</fullName>
    </submittedName>
</protein>
<dbReference type="HOGENOM" id="CLU_2499318_0_0_1"/>
<dbReference type="Proteomes" id="UP000054279">
    <property type="component" value="Unassembled WGS sequence"/>
</dbReference>
<evidence type="ECO:0000313" key="1">
    <source>
        <dbReference type="EMBL" id="KIJ47144.1"/>
    </source>
</evidence>
<dbReference type="AlphaFoldDB" id="A0A0C9VVN7"/>
<accession>A0A0C9VVN7</accession>
<dbReference type="OrthoDB" id="294295at2759"/>
<proteinExistence type="predicted"/>
<dbReference type="SUPFAM" id="SSF51735">
    <property type="entry name" value="NAD(P)-binding Rossmann-fold domains"/>
    <property type="match status" value="1"/>
</dbReference>